<dbReference type="SMR" id="G4YR18"/>
<dbReference type="InParanoid" id="G4YR18"/>
<keyword evidence="2" id="KW-1185">Reference proteome</keyword>
<dbReference type="RefSeq" id="XP_009517973.1">
    <property type="nucleotide sequence ID" value="XM_009519678.1"/>
</dbReference>
<dbReference type="AlphaFoldDB" id="G4YR18"/>
<gene>
    <name evidence="1" type="ORF">PHYSODRAFT_418117</name>
</gene>
<feature type="non-terminal residue" evidence="1">
    <location>
        <position position="89"/>
    </location>
</feature>
<proteinExistence type="predicted"/>
<dbReference type="EMBL" id="JH159151">
    <property type="protein sequence ID" value="EGZ30698.1"/>
    <property type="molecule type" value="Genomic_DNA"/>
</dbReference>
<sequence length="89" mass="9791">DQQTRSRLREFDEFQADLLRAAFTAEITSLGYAIRQGDFDGVVARSAAVVECMGAQIAVSMPTVERGRVEVIARYTAQHLRAASTQMAL</sequence>
<protein>
    <submittedName>
        <fullName evidence="1">Uncharacterized protein</fullName>
    </submittedName>
</protein>
<dbReference type="Proteomes" id="UP000002640">
    <property type="component" value="Unassembled WGS sequence"/>
</dbReference>
<reference evidence="1 2" key="1">
    <citation type="journal article" date="2006" name="Science">
        <title>Phytophthora genome sequences uncover evolutionary origins and mechanisms of pathogenesis.</title>
        <authorList>
            <person name="Tyler B.M."/>
            <person name="Tripathy S."/>
            <person name="Zhang X."/>
            <person name="Dehal P."/>
            <person name="Jiang R.H."/>
            <person name="Aerts A."/>
            <person name="Arredondo F.D."/>
            <person name="Baxter L."/>
            <person name="Bensasson D."/>
            <person name="Beynon J.L."/>
            <person name="Chapman J."/>
            <person name="Damasceno C.M."/>
            <person name="Dorrance A.E."/>
            <person name="Dou D."/>
            <person name="Dickerman A.W."/>
            <person name="Dubchak I.L."/>
            <person name="Garbelotto M."/>
            <person name="Gijzen M."/>
            <person name="Gordon S.G."/>
            <person name="Govers F."/>
            <person name="Grunwald N.J."/>
            <person name="Huang W."/>
            <person name="Ivors K.L."/>
            <person name="Jones R.W."/>
            <person name="Kamoun S."/>
            <person name="Krampis K."/>
            <person name="Lamour K.H."/>
            <person name="Lee M.K."/>
            <person name="McDonald W.H."/>
            <person name="Medina M."/>
            <person name="Meijer H.J."/>
            <person name="Nordberg E.K."/>
            <person name="Maclean D.J."/>
            <person name="Ospina-Giraldo M.D."/>
            <person name="Morris P.F."/>
            <person name="Phuntumart V."/>
            <person name="Putnam N.H."/>
            <person name="Rash S."/>
            <person name="Rose J.K."/>
            <person name="Sakihama Y."/>
            <person name="Salamov A.A."/>
            <person name="Savidor A."/>
            <person name="Scheuring C.F."/>
            <person name="Smith B.M."/>
            <person name="Sobral B.W."/>
            <person name="Terry A."/>
            <person name="Torto-Alalibo T.A."/>
            <person name="Win J."/>
            <person name="Xu Z."/>
            <person name="Zhang H."/>
            <person name="Grigoriev I.V."/>
            <person name="Rokhsar D.S."/>
            <person name="Boore J.L."/>
        </authorList>
    </citation>
    <scope>NUCLEOTIDE SEQUENCE [LARGE SCALE GENOMIC DNA]</scope>
    <source>
        <strain evidence="1 2">P6497</strain>
    </source>
</reference>
<feature type="non-terminal residue" evidence="1">
    <location>
        <position position="1"/>
    </location>
</feature>
<dbReference type="KEGG" id="psoj:PHYSODRAFT_418117"/>
<accession>G4YR18</accession>
<dbReference type="GeneID" id="20652009"/>
<name>G4YR18_PHYSP</name>
<organism evidence="1 2">
    <name type="scientific">Phytophthora sojae (strain P6497)</name>
    <name type="common">Soybean stem and root rot agent</name>
    <name type="synonym">Phytophthora megasperma f. sp. glycines</name>
    <dbReference type="NCBI Taxonomy" id="1094619"/>
    <lineage>
        <taxon>Eukaryota</taxon>
        <taxon>Sar</taxon>
        <taxon>Stramenopiles</taxon>
        <taxon>Oomycota</taxon>
        <taxon>Peronosporomycetes</taxon>
        <taxon>Peronosporales</taxon>
        <taxon>Peronosporaceae</taxon>
        <taxon>Phytophthora</taxon>
    </lineage>
</organism>
<evidence type="ECO:0000313" key="2">
    <source>
        <dbReference type="Proteomes" id="UP000002640"/>
    </source>
</evidence>
<evidence type="ECO:0000313" key="1">
    <source>
        <dbReference type="EMBL" id="EGZ30698.1"/>
    </source>
</evidence>